<reference evidence="4 5" key="1">
    <citation type="submission" date="2022-11" db="EMBL/GenBank/DDBJ databases">
        <title>Minimal conservation of predation-associated metabolite biosynthetic gene clusters underscores biosynthetic potential of Myxococcota including descriptions for ten novel species: Archangium lansinium sp. nov., Myxococcus landrumus sp. nov., Nannocystis bai.</title>
        <authorList>
            <person name="Ahearne A."/>
            <person name="Stevens C."/>
            <person name="Phillips K."/>
        </authorList>
    </citation>
    <scope>NUCLEOTIDE SEQUENCE [LARGE SCALE GENOMIC DNA]</scope>
    <source>
        <strain evidence="4 5">MIWBW</strain>
    </source>
</reference>
<dbReference type="Proteomes" id="UP001207654">
    <property type="component" value="Unassembled WGS sequence"/>
</dbReference>
<organism evidence="4 5">
    <name type="scientific">Archangium lansingense</name>
    <dbReference type="NCBI Taxonomy" id="2995310"/>
    <lineage>
        <taxon>Bacteria</taxon>
        <taxon>Pseudomonadati</taxon>
        <taxon>Myxococcota</taxon>
        <taxon>Myxococcia</taxon>
        <taxon>Myxococcales</taxon>
        <taxon>Cystobacterineae</taxon>
        <taxon>Archangiaceae</taxon>
        <taxon>Archangium</taxon>
    </lineage>
</organism>
<evidence type="ECO:0000256" key="1">
    <source>
        <dbReference type="SAM" id="MobiDB-lite"/>
    </source>
</evidence>
<evidence type="ECO:0000256" key="3">
    <source>
        <dbReference type="SAM" id="SignalP"/>
    </source>
</evidence>
<feature type="transmembrane region" description="Helical" evidence="2">
    <location>
        <begin position="220"/>
        <end position="241"/>
    </location>
</feature>
<protein>
    <recommendedName>
        <fullName evidence="6">Cytochrome b561 domain-containing protein</fullName>
    </recommendedName>
</protein>
<keyword evidence="2" id="KW-1133">Transmembrane helix</keyword>
<keyword evidence="2" id="KW-0472">Membrane</keyword>
<gene>
    <name evidence="4" type="ORF">OV287_52770</name>
</gene>
<feature type="region of interest" description="Disordered" evidence="1">
    <location>
        <begin position="21"/>
        <end position="65"/>
    </location>
</feature>
<feature type="transmembrane region" description="Helical" evidence="2">
    <location>
        <begin position="187"/>
        <end position="208"/>
    </location>
</feature>
<proteinExistence type="predicted"/>
<keyword evidence="2" id="KW-0812">Transmembrane</keyword>
<evidence type="ECO:0000313" key="4">
    <source>
        <dbReference type="EMBL" id="MCY1083141.1"/>
    </source>
</evidence>
<evidence type="ECO:0000313" key="5">
    <source>
        <dbReference type="Proteomes" id="UP001207654"/>
    </source>
</evidence>
<evidence type="ECO:0000256" key="2">
    <source>
        <dbReference type="SAM" id="Phobius"/>
    </source>
</evidence>
<feature type="chain" id="PRO_5047255253" description="Cytochrome b561 domain-containing protein" evidence="3">
    <location>
        <begin position="23"/>
        <end position="242"/>
    </location>
</feature>
<evidence type="ECO:0008006" key="6">
    <source>
        <dbReference type="Google" id="ProtNLM"/>
    </source>
</evidence>
<feature type="compositionally biased region" description="Low complexity" evidence="1">
    <location>
        <begin position="29"/>
        <end position="41"/>
    </location>
</feature>
<dbReference type="EMBL" id="JAPNKA010000001">
    <property type="protein sequence ID" value="MCY1083141.1"/>
    <property type="molecule type" value="Genomic_DNA"/>
</dbReference>
<feature type="signal peptide" evidence="3">
    <location>
        <begin position="1"/>
        <end position="22"/>
    </location>
</feature>
<feature type="transmembrane region" description="Helical" evidence="2">
    <location>
        <begin position="146"/>
        <end position="167"/>
    </location>
</feature>
<keyword evidence="5" id="KW-1185">Reference proteome</keyword>
<dbReference type="RefSeq" id="WP_267541684.1">
    <property type="nucleotide sequence ID" value="NZ_JAPNKA010000001.1"/>
</dbReference>
<accession>A0ABT4ANI4</accession>
<name>A0ABT4ANI4_9BACT</name>
<keyword evidence="3" id="KW-0732">Signal</keyword>
<comment type="caution">
    <text evidence="4">The sequence shown here is derived from an EMBL/GenBank/DDBJ whole genome shotgun (WGS) entry which is preliminary data.</text>
</comment>
<sequence>MSRTAVVLLILLLAAPATSAHAAGKKRAASAQTSKKSSTSTENPTEAQPPESKPTESRPADAPVQQAEEPGLDMDFDLLEPSEAAEAPRLVDPALERAIAQRRTMLTIHQGLGLATLTTLAATVVVGQLHFNDRYRGGGDTGRYDALHTGLVIGTSTLFVGTGLLGLFAPTPFKKELRLDTITLHKFFVSLATAGMLTQVVLGLVTASQEGNLSQVNLATAHQVVGYATLGAVGAGALMIVF</sequence>